<dbReference type="EMBL" id="QQBC01000017">
    <property type="protein sequence ID" value="RDI59712.1"/>
    <property type="molecule type" value="Genomic_DNA"/>
</dbReference>
<proteinExistence type="predicted"/>
<evidence type="ECO:0000313" key="3">
    <source>
        <dbReference type="Proteomes" id="UP000254869"/>
    </source>
</evidence>
<dbReference type="PANTHER" id="PTHR34107">
    <property type="entry name" value="SLL0198 PROTEIN-RELATED"/>
    <property type="match status" value="1"/>
</dbReference>
<gene>
    <name evidence="2" type="ORF">DFR76_11744</name>
</gene>
<protein>
    <submittedName>
        <fullName evidence="2">Uma2 family endonuclease</fullName>
    </submittedName>
</protein>
<reference evidence="2 3" key="1">
    <citation type="submission" date="2018-07" db="EMBL/GenBank/DDBJ databases">
        <title>Genomic Encyclopedia of Type Strains, Phase IV (KMG-IV): sequencing the most valuable type-strain genomes for metagenomic binning, comparative biology and taxonomic classification.</title>
        <authorList>
            <person name="Goeker M."/>
        </authorList>
    </citation>
    <scope>NUCLEOTIDE SEQUENCE [LARGE SCALE GENOMIC DNA]</scope>
    <source>
        <strain evidence="2 3">DSM 44290</strain>
    </source>
</reference>
<keyword evidence="2" id="KW-0255">Endonuclease</keyword>
<dbReference type="AlphaFoldDB" id="A0A370HMC5"/>
<dbReference type="Proteomes" id="UP000254869">
    <property type="component" value="Unassembled WGS sequence"/>
</dbReference>
<dbReference type="InterPro" id="IPR012296">
    <property type="entry name" value="Nuclease_put_TT1808"/>
</dbReference>
<dbReference type="Pfam" id="PF05685">
    <property type="entry name" value="Uma2"/>
    <property type="match status" value="1"/>
</dbReference>
<keyword evidence="2" id="KW-0540">Nuclease</keyword>
<keyword evidence="3" id="KW-1185">Reference proteome</keyword>
<dbReference type="InterPro" id="IPR008538">
    <property type="entry name" value="Uma2"/>
</dbReference>
<dbReference type="PANTHER" id="PTHR34107:SF2">
    <property type="entry name" value="SLL0888 PROTEIN"/>
    <property type="match status" value="1"/>
</dbReference>
<evidence type="ECO:0000259" key="1">
    <source>
        <dbReference type="Pfam" id="PF05685"/>
    </source>
</evidence>
<feature type="domain" description="Putative restriction endonuclease" evidence="1">
    <location>
        <begin position="38"/>
        <end position="199"/>
    </location>
</feature>
<dbReference type="CDD" id="cd06260">
    <property type="entry name" value="DUF820-like"/>
    <property type="match status" value="1"/>
</dbReference>
<dbReference type="STRING" id="1210086.GCA_001613105_06672"/>
<organism evidence="2 3">
    <name type="scientific">Nocardia pseudobrasiliensis</name>
    <dbReference type="NCBI Taxonomy" id="45979"/>
    <lineage>
        <taxon>Bacteria</taxon>
        <taxon>Bacillati</taxon>
        <taxon>Actinomycetota</taxon>
        <taxon>Actinomycetes</taxon>
        <taxon>Mycobacteriales</taxon>
        <taxon>Nocardiaceae</taxon>
        <taxon>Nocardia</taxon>
    </lineage>
</organism>
<comment type="caution">
    <text evidence="2">The sequence shown here is derived from an EMBL/GenBank/DDBJ whole genome shotgun (WGS) entry which is preliminary data.</text>
</comment>
<evidence type="ECO:0000313" key="2">
    <source>
        <dbReference type="EMBL" id="RDI59712.1"/>
    </source>
</evidence>
<sequence>MAGGERGHRAPAVGRLIQVSGAYDWSWLRMGDPSIDLDTYLAMPEDLSRTIEAKDGLVVFCESPSPNHVAVAHAIERALRDAVRKRGADEPCIKASGELDMLVSDVPLNFRRPDGIVYRCIEEPRGRWKTKPTFADTLLVIEVVSPGTVTADCIDKRAEYADLGIEQYWIVKLDNNNGPVKSIEVLRLNSAGQYVVAETRFRSHSPIAVAISDPLDVSITWAELDADLD</sequence>
<keyword evidence="2" id="KW-0378">Hydrolase</keyword>
<name>A0A370HMC5_9NOCA</name>
<dbReference type="Gene3D" id="3.90.1570.10">
    <property type="entry name" value="tt1808, chain A"/>
    <property type="match status" value="1"/>
</dbReference>
<dbReference type="InterPro" id="IPR011335">
    <property type="entry name" value="Restrct_endonuc-II-like"/>
</dbReference>
<accession>A0A370HMC5</accession>
<dbReference type="GO" id="GO:0004519">
    <property type="term" value="F:endonuclease activity"/>
    <property type="evidence" value="ECO:0007669"/>
    <property type="project" value="UniProtKB-KW"/>
</dbReference>
<dbReference type="SUPFAM" id="SSF52980">
    <property type="entry name" value="Restriction endonuclease-like"/>
    <property type="match status" value="1"/>
</dbReference>